<comment type="caution">
    <text evidence="2">The sequence shown here is derived from an EMBL/GenBank/DDBJ whole genome shotgun (WGS) entry which is preliminary data.</text>
</comment>
<feature type="region of interest" description="Disordered" evidence="1">
    <location>
        <begin position="1"/>
        <end position="69"/>
    </location>
</feature>
<feature type="compositionally biased region" description="Polar residues" evidence="1">
    <location>
        <begin position="10"/>
        <end position="31"/>
    </location>
</feature>
<keyword evidence="3" id="KW-1185">Reference proteome</keyword>
<protein>
    <submittedName>
        <fullName evidence="2">Uncharacterized protein</fullName>
    </submittedName>
</protein>
<reference evidence="2 3" key="1">
    <citation type="journal article" date="2020" name="IScience">
        <title>Genome Sequencing of the Endangered Kingdonia uniflora (Circaeasteraceae, Ranunculales) Reveals Potential Mechanisms of Evolutionary Specialization.</title>
        <authorList>
            <person name="Sun Y."/>
            <person name="Deng T."/>
            <person name="Zhang A."/>
            <person name="Moore M.J."/>
            <person name="Landis J.B."/>
            <person name="Lin N."/>
            <person name="Zhang H."/>
            <person name="Zhang X."/>
            <person name="Huang J."/>
            <person name="Zhang X."/>
            <person name="Sun H."/>
            <person name="Wang H."/>
        </authorList>
    </citation>
    <scope>NUCLEOTIDE SEQUENCE [LARGE SCALE GENOMIC DNA]</scope>
    <source>
        <strain evidence="2">TB1705</strain>
        <tissue evidence="2">Leaf</tissue>
    </source>
</reference>
<evidence type="ECO:0000256" key="1">
    <source>
        <dbReference type="SAM" id="MobiDB-lite"/>
    </source>
</evidence>
<dbReference type="PANTHER" id="PTHR36078">
    <property type="entry name" value="BNACNNG21220D PROTEIN"/>
    <property type="match status" value="1"/>
</dbReference>
<accession>A0A7J7NPJ8</accession>
<name>A0A7J7NPJ8_9MAGN</name>
<dbReference type="AlphaFoldDB" id="A0A7J7NPJ8"/>
<sequence length="156" mass="17845">MVSSVDEVQINVNDVTESERQSQPVESLQSTKRSRKGKVTSEVNAPHGSVDRNPNTRPNSQDLNAADHTEKYKKYEADYVRRLKAKYFSKKDLYGGNIFDKETVIENEVIKSSRWPCTRSFTNPVESFEDRSRSSSSVAENSMNLPNKYQWKKSSS</sequence>
<feature type="compositionally biased region" description="Polar residues" evidence="1">
    <location>
        <begin position="52"/>
        <end position="63"/>
    </location>
</feature>
<proteinExistence type="predicted"/>
<evidence type="ECO:0000313" key="2">
    <source>
        <dbReference type="EMBL" id="KAF6169096.1"/>
    </source>
</evidence>
<feature type="region of interest" description="Disordered" evidence="1">
    <location>
        <begin position="118"/>
        <end position="156"/>
    </location>
</feature>
<dbReference type="EMBL" id="JACGCM010000671">
    <property type="protein sequence ID" value="KAF6169096.1"/>
    <property type="molecule type" value="Genomic_DNA"/>
</dbReference>
<dbReference type="OrthoDB" id="1669448at2759"/>
<feature type="compositionally biased region" description="Polar residues" evidence="1">
    <location>
        <begin position="138"/>
        <end position="156"/>
    </location>
</feature>
<organism evidence="2 3">
    <name type="scientific">Kingdonia uniflora</name>
    <dbReference type="NCBI Taxonomy" id="39325"/>
    <lineage>
        <taxon>Eukaryota</taxon>
        <taxon>Viridiplantae</taxon>
        <taxon>Streptophyta</taxon>
        <taxon>Embryophyta</taxon>
        <taxon>Tracheophyta</taxon>
        <taxon>Spermatophyta</taxon>
        <taxon>Magnoliopsida</taxon>
        <taxon>Ranunculales</taxon>
        <taxon>Circaeasteraceae</taxon>
        <taxon>Kingdonia</taxon>
    </lineage>
</organism>
<gene>
    <name evidence="2" type="ORF">GIB67_038593</name>
</gene>
<dbReference type="Proteomes" id="UP000541444">
    <property type="component" value="Unassembled WGS sequence"/>
</dbReference>
<evidence type="ECO:0000313" key="3">
    <source>
        <dbReference type="Proteomes" id="UP000541444"/>
    </source>
</evidence>
<dbReference type="PANTHER" id="PTHR36078:SF2">
    <property type="entry name" value="OS09G0473966 PROTEIN"/>
    <property type="match status" value="1"/>
</dbReference>